<accession>A0A553I9I6</accession>
<dbReference type="InterPro" id="IPR029058">
    <property type="entry name" value="AB_hydrolase_fold"/>
</dbReference>
<gene>
    <name evidence="4" type="ORF">FHL15_002166</name>
</gene>
<evidence type="ECO:0000256" key="2">
    <source>
        <dbReference type="ARBA" id="ARBA00038334"/>
    </source>
</evidence>
<dbReference type="InterPro" id="IPR000639">
    <property type="entry name" value="Epox_hydrolase-like"/>
</dbReference>
<dbReference type="PRINTS" id="PR00111">
    <property type="entry name" value="ABHYDROLASE"/>
</dbReference>
<evidence type="ECO:0000313" key="5">
    <source>
        <dbReference type="Proteomes" id="UP000319160"/>
    </source>
</evidence>
<evidence type="ECO:0000259" key="3">
    <source>
        <dbReference type="Pfam" id="PF00561"/>
    </source>
</evidence>
<dbReference type="InterPro" id="IPR000073">
    <property type="entry name" value="AB_hydrolase_1"/>
</dbReference>
<keyword evidence="1" id="KW-0378">Hydrolase</keyword>
<dbReference type="Proteomes" id="UP000319160">
    <property type="component" value="Unassembled WGS sequence"/>
</dbReference>
<dbReference type="SUPFAM" id="SSF53474">
    <property type="entry name" value="alpha/beta-Hydrolases"/>
    <property type="match status" value="1"/>
</dbReference>
<keyword evidence="5" id="KW-1185">Reference proteome</keyword>
<name>A0A553I9I6_9PEZI</name>
<reference evidence="5" key="1">
    <citation type="submission" date="2019-06" db="EMBL/GenBank/DDBJ databases">
        <title>Draft genome sequence of the griseofulvin-producing fungus Xylaria cubensis strain G536.</title>
        <authorList>
            <person name="Mead M.E."/>
            <person name="Raja H.A."/>
            <person name="Steenwyk J.L."/>
            <person name="Knowles S.L."/>
            <person name="Oberlies N.H."/>
            <person name="Rokas A."/>
        </authorList>
    </citation>
    <scope>NUCLEOTIDE SEQUENCE [LARGE SCALE GENOMIC DNA]</scope>
    <source>
        <strain evidence="5">G536</strain>
    </source>
</reference>
<dbReference type="PRINTS" id="PR00412">
    <property type="entry name" value="EPOXHYDRLASE"/>
</dbReference>
<comment type="similarity">
    <text evidence="2">Belongs to the AB hydrolase superfamily. Epoxide hydrolase family.</text>
</comment>
<dbReference type="EMBL" id="VFLP01000008">
    <property type="protein sequence ID" value="TRX96860.1"/>
    <property type="molecule type" value="Genomic_DNA"/>
</dbReference>
<dbReference type="PANTHER" id="PTHR43329">
    <property type="entry name" value="EPOXIDE HYDROLASE"/>
    <property type="match status" value="1"/>
</dbReference>
<dbReference type="OrthoDB" id="408373at2759"/>
<proteinExistence type="inferred from homology"/>
<feature type="domain" description="AB hydrolase-1" evidence="3">
    <location>
        <begin position="35"/>
        <end position="129"/>
    </location>
</feature>
<dbReference type="STRING" id="2512241.A0A553I9I6"/>
<sequence>MSTSTFLHRVVEVDPGLRISYIDSAPGGSETPKGVILLIHGFPQTSYQFRHVITPLSEAGYRVLAPDYRGAGGSSKPLTGFTKSIMAHDLVRLLDALEIHEKAHVVGVDIGGMVAFALAARHPSRVASVNWGECPLPGTSVHEEDRTTNAVQQFHFIFHCESDLAVALVTGRERIYLSHFFQKIAYNTAAITDEALDHYVRAYEQPGALRCAFETYRAFIEDADELRDLVSANGKLRVPALSLSGDRSRHRDTAERMFAEVHEAGTYKVALVPDAAHYITEENPEGFVKETLKFIERVTGSSS</sequence>
<evidence type="ECO:0000256" key="1">
    <source>
        <dbReference type="ARBA" id="ARBA00022801"/>
    </source>
</evidence>
<dbReference type="Pfam" id="PF00561">
    <property type="entry name" value="Abhydrolase_1"/>
    <property type="match status" value="1"/>
</dbReference>
<dbReference type="AlphaFoldDB" id="A0A553I9I6"/>
<organism evidence="4 5">
    <name type="scientific">Xylaria flabelliformis</name>
    <dbReference type="NCBI Taxonomy" id="2512241"/>
    <lineage>
        <taxon>Eukaryota</taxon>
        <taxon>Fungi</taxon>
        <taxon>Dikarya</taxon>
        <taxon>Ascomycota</taxon>
        <taxon>Pezizomycotina</taxon>
        <taxon>Sordariomycetes</taxon>
        <taxon>Xylariomycetidae</taxon>
        <taxon>Xylariales</taxon>
        <taxon>Xylariaceae</taxon>
        <taxon>Xylaria</taxon>
    </lineage>
</organism>
<protein>
    <recommendedName>
        <fullName evidence="3">AB hydrolase-1 domain-containing protein</fullName>
    </recommendedName>
</protein>
<dbReference type="Gene3D" id="3.40.50.1820">
    <property type="entry name" value="alpha/beta hydrolase"/>
    <property type="match status" value="1"/>
</dbReference>
<comment type="caution">
    <text evidence="4">The sequence shown here is derived from an EMBL/GenBank/DDBJ whole genome shotgun (WGS) entry which is preliminary data.</text>
</comment>
<evidence type="ECO:0000313" key="4">
    <source>
        <dbReference type="EMBL" id="TRX96860.1"/>
    </source>
</evidence>
<dbReference type="GO" id="GO:0016787">
    <property type="term" value="F:hydrolase activity"/>
    <property type="evidence" value="ECO:0007669"/>
    <property type="project" value="UniProtKB-KW"/>
</dbReference>